<gene>
    <name evidence="2" type="ORF">ETSY1_45200</name>
</gene>
<dbReference type="HOGENOM" id="CLU_2404454_0_0_7"/>
<dbReference type="SUPFAM" id="SSF141371">
    <property type="entry name" value="PilZ domain-like"/>
    <property type="match status" value="1"/>
</dbReference>
<evidence type="ECO:0000259" key="1">
    <source>
        <dbReference type="Pfam" id="PF07238"/>
    </source>
</evidence>
<sequence>RSADQFFTDYIQNISRGGIFVPTHDPLPEGTRLEIAFALPACDRLIITQGTVVRRIYHEGNNNMGPSGMGIQFRALNEADQQLIDTYVNSLS</sequence>
<feature type="non-terminal residue" evidence="2">
    <location>
        <position position="1"/>
    </location>
</feature>
<organism evidence="2 3">
    <name type="scientific">Entotheonella factor</name>
    <dbReference type="NCBI Taxonomy" id="1429438"/>
    <lineage>
        <taxon>Bacteria</taxon>
        <taxon>Pseudomonadati</taxon>
        <taxon>Nitrospinota/Tectimicrobiota group</taxon>
        <taxon>Candidatus Tectimicrobiota</taxon>
        <taxon>Candidatus Entotheonellia</taxon>
        <taxon>Candidatus Entotheonellales</taxon>
        <taxon>Candidatus Entotheonellaceae</taxon>
        <taxon>Candidatus Entotheonella</taxon>
    </lineage>
</organism>
<dbReference type="InterPro" id="IPR011752">
    <property type="entry name" value="PilV_Myxo-type"/>
</dbReference>
<keyword evidence="3" id="KW-1185">Reference proteome</keyword>
<dbReference type="EMBL" id="AZHW01001668">
    <property type="protein sequence ID" value="ETW92094.1"/>
    <property type="molecule type" value="Genomic_DNA"/>
</dbReference>
<dbReference type="InterPro" id="IPR009875">
    <property type="entry name" value="PilZ_domain"/>
</dbReference>
<protein>
    <recommendedName>
        <fullName evidence="1">PilZ domain-containing protein</fullName>
    </recommendedName>
</protein>
<dbReference type="NCBIfam" id="TIGR02266">
    <property type="entry name" value="gmx_TIGR02266"/>
    <property type="match status" value="1"/>
</dbReference>
<accession>W4L2F7</accession>
<name>W4L2F7_ENTF1</name>
<feature type="domain" description="PilZ" evidence="1">
    <location>
        <begin position="3"/>
        <end position="89"/>
    </location>
</feature>
<dbReference type="Gene3D" id="2.40.10.220">
    <property type="entry name" value="predicted glycosyltransferase like domains"/>
    <property type="match status" value="1"/>
</dbReference>
<evidence type="ECO:0000313" key="3">
    <source>
        <dbReference type="Proteomes" id="UP000019141"/>
    </source>
</evidence>
<evidence type="ECO:0000313" key="2">
    <source>
        <dbReference type="EMBL" id="ETW92094.1"/>
    </source>
</evidence>
<dbReference type="AlphaFoldDB" id="W4L2F7"/>
<reference evidence="2 3" key="1">
    <citation type="journal article" date="2014" name="Nature">
        <title>An environmental bacterial taxon with a large and distinct metabolic repertoire.</title>
        <authorList>
            <person name="Wilson M.C."/>
            <person name="Mori T."/>
            <person name="Ruckert C."/>
            <person name="Uria A.R."/>
            <person name="Helf M.J."/>
            <person name="Takada K."/>
            <person name="Gernert C."/>
            <person name="Steffens U.A."/>
            <person name="Heycke N."/>
            <person name="Schmitt S."/>
            <person name="Rinke C."/>
            <person name="Helfrich E.J."/>
            <person name="Brachmann A.O."/>
            <person name="Gurgui C."/>
            <person name="Wakimoto T."/>
            <person name="Kracht M."/>
            <person name="Crusemann M."/>
            <person name="Hentschel U."/>
            <person name="Abe I."/>
            <person name="Matsunaga S."/>
            <person name="Kalinowski J."/>
            <person name="Takeyama H."/>
            <person name="Piel J."/>
        </authorList>
    </citation>
    <scope>NUCLEOTIDE SEQUENCE [LARGE SCALE GENOMIC DNA]</scope>
    <source>
        <strain evidence="3">TSY1</strain>
    </source>
</reference>
<dbReference type="Proteomes" id="UP000019141">
    <property type="component" value="Unassembled WGS sequence"/>
</dbReference>
<dbReference type="GO" id="GO:0035438">
    <property type="term" value="F:cyclic-di-GMP binding"/>
    <property type="evidence" value="ECO:0007669"/>
    <property type="project" value="InterPro"/>
</dbReference>
<comment type="caution">
    <text evidence="2">The sequence shown here is derived from an EMBL/GenBank/DDBJ whole genome shotgun (WGS) entry which is preliminary data.</text>
</comment>
<dbReference type="Pfam" id="PF07238">
    <property type="entry name" value="PilZ"/>
    <property type="match status" value="1"/>
</dbReference>
<proteinExistence type="predicted"/>